<name>A0A0A8YE32_ARUDO</name>
<evidence type="ECO:0000313" key="1">
    <source>
        <dbReference type="EMBL" id="JAD21387.1"/>
    </source>
</evidence>
<proteinExistence type="predicted"/>
<organism evidence="1">
    <name type="scientific">Arundo donax</name>
    <name type="common">Giant reed</name>
    <name type="synonym">Donax arundinaceus</name>
    <dbReference type="NCBI Taxonomy" id="35708"/>
    <lineage>
        <taxon>Eukaryota</taxon>
        <taxon>Viridiplantae</taxon>
        <taxon>Streptophyta</taxon>
        <taxon>Embryophyta</taxon>
        <taxon>Tracheophyta</taxon>
        <taxon>Spermatophyta</taxon>
        <taxon>Magnoliopsida</taxon>
        <taxon>Liliopsida</taxon>
        <taxon>Poales</taxon>
        <taxon>Poaceae</taxon>
        <taxon>PACMAD clade</taxon>
        <taxon>Arundinoideae</taxon>
        <taxon>Arundineae</taxon>
        <taxon>Arundo</taxon>
    </lineage>
</organism>
<dbReference type="EMBL" id="GBRH01276508">
    <property type="protein sequence ID" value="JAD21387.1"/>
    <property type="molecule type" value="Transcribed_RNA"/>
</dbReference>
<accession>A0A0A8YE32</accession>
<protein>
    <submittedName>
        <fullName evidence="1">Uncharacterized protein</fullName>
    </submittedName>
</protein>
<reference evidence="1" key="2">
    <citation type="journal article" date="2015" name="Data Brief">
        <title>Shoot transcriptome of the giant reed, Arundo donax.</title>
        <authorList>
            <person name="Barrero R.A."/>
            <person name="Guerrero F.D."/>
            <person name="Moolhuijzen P."/>
            <person name="Goolsby J.A."/>
            <person name="Tidwell J."/>
            <person name="Bellgard S.E."/>
            <person name="Bellgard M.I."/>
        </authorList>
    </citation>
    <scope>NUCLEOTIDE SEQUENCE</scope>
    <source>
        <tissue evidence="1">Shoot tissue taken approximately 20 cm above the soil surface</tissue>
    </source>
</reference>
<sequence length="45" mass="5032">MGTDHQGVFSVRPFFIVFLVVDITDRLSLTNLLVGCLRKLKGVLL</sequence>
<dbReference type="AlphaFoldDB" id="A0A0A8YE32"/>
<reference evidence="1" key="1">
    <citation type="submission" date="2014-09" db="EMBL/GenBank/DDBJ databases">
        <authorList>
            <person name="Magalhaes I.L.F."/>
            <person name="Oliveira U."/>
            <person name="Santos F.R."/>
            <person name="Vidigal T.H.D.A."/>
            <person name="Brescovit A.D."/>
            <person name="Santos A.J."/>
        </authorList>
    </citation>
    <scope>NUCLEOTIDE SEQUENCE</scope>
    <source>
        <tissue evidence="1">Shoot tissue taken approximately 20 cm above the soil surface</tissue>
    </source>
</reference>